<name>A0A1D9QBL3_SCLS1</name>
<evidence type="ECO:0000313" key="5">
    <source>
        <dbReference type="Proteomes" id="UP000177798"/>
    </source>
</evidence>
<dbReference type="Pfam" id="PF04434">
    <property type="entry name" value="SWIM"/>
    <property type="match status" value="1"/>
</dbReference>
<evidence type="ECO:0000259" key="3">
    <source>
        <dbReference type="PROSITE" id="PS50966"/>
    </source>
</evidence>
<organism evidence="4 5">
    <name type="scientific">Sclerotinia sclerotiorum (strain ATCC 18683 / 1980 / Ss-1)</name>
    <name type="common">White mold</name>
    <name type="synonym">Whetzelinia sclerotiorum</name>
    <dbReference type="NCBI Taxonomy" id="665079"/>
    <lineage>
        <taxon>Eukaryota</taxon>
        <taxon>Fungi</taxon>
        <taxon>Dikarya</taxon>
        <taxon>Ascomycota</taxon>
        <taxon>Pezizomycotina</taxon>
        <taxon>Leotiomycetes</taxon>
        <taxon>Helotiales</taxon>
        <taxon>Sclerotiniaceae</taxon>
        <taxon>Sclerotinia</taxon>
    </lineage>
</organism>
<evidence type="ECO:0000313" key="4">
    <source>
        <dbReference type="EMBL" id="APA12344.1"/>
    </source>
</evidence>
<dbReference type="InterPro" id="IPR001841">
    <property type="entry name" value="Znf_RING"/>
</dbReference>
<keyword evidence="1" id="KW-0479">Metal-binding</keyword>
<dbReference type="InterPro" id="IPR013083">
    <property type="entry name" value="Znf_RING/FYVE/PHD"/>
</dbReference>
<evidence type="ECO:0000259" key="2">
    <source>
        <dbReference type="PROSITE" id="PS50089"/>
    </source>
</evidence>
<gene>
    <name evidence="4" type="ORF">sscle_09g071140</name>
</gene>
<feature type="domain" description="SWIM-type" evidence="3">
    <location>
        <begin position="30"/>
        <end position="62"/>
    </location>
</feature>
<dbReference type="Proteomes" id="UP000177798">
    <property type="component" value="Chromosome 9"/>
</dbReference>
<dbReference type="GO" id="GO:0061630">
    <property type="term" value="F:ubiquitin protein ligase activity"/>
    <property type="evidence" value="ECO:0007669"/>
    <property type="project" value="InterPro"/>
</dbReference>
<keyword evidence="1" id="KW-0863">Zinc-finger</keyword>
<dbReference type="InterPro" id="IPR007527">
    <property type="entry name" value="Znf_SWIM"/>
</dbReference>
<protein>
    <submittedName>
        <fullName evidence="4">Uncharacterized protein</fullName>
    </submittedName>
</protein>
<feature type="domain" description="RING-type" evidence="2">
    <location>
        <begin position="103"/>
        <end position="159"/>
    </location>
</feature>
<dbReference type="AlphaFoldDB" id="A0A1D9QBL3"/>
<dbReference type="VEuPathDB" id="FungiDB:sscle_09g071140"/>
<reference evidence="5" key="1">
    <citation type="journal article" date="2017" name="Genome Biol. Evol.">
        <title>The complete genome sequence of the phytopathogenic fungus Sclerotinia sclerotiorum reveals insights into the genome architecture of broad host range pathogens.</title>
        <authorList>
            <person name="Derbyshire M."/>
            <person name="Denton-Giles M."/>
            <person name="Hegedus D."/>
            <person name="Seifbarghy S."/>
            <person name="Rollins J."/>
            <person name="van Kan J."/>
            <person name="Seidl M.F."/>
            <person name="Faino L."/>
            <person name="Mbengue M."/>
            <person name="Navaud O."/>
            <person name="Raffaele S."/>
            <person name="Hammond-Kosack K."/>
            <person name="Heard S."/>
            <person name="Oliver R."/>
        </authorList>
    </citation>
    <scope>NUCLEOTIDE SEQUENCE [LARGE SCALE GENOMIC DNA]</scope>
    <source>
        <strain evidence="5">ATCC 18683 / 1980 / Ss-1</strain>
    </source>
</reference>
<dbReference type="EMBL" id="CP017822">
    <property type="protein sequence ID" value="APA12344.1"/>
    <property type="molecule type" value="Genomic_DNA"/>
</dbReference>
<dbReference type="PANTHER" id="PTHR21540">
    <property type="entry name" value="RING FINGER AND SWIM DOMAIN-CONTAINING PROTEIN 2"/>
    <property type="match status" value="1"/>
</dbReference>
<dbReference type="GO" id="GO:0008270">
    <property type="term" value="F:zinc ion binding"/>
    <property type="evidence" value="ECO:0007669"/>
    <property type="project" value="UniProtKB-KW"/>
</dbReference>
<dbReference type="InterPro" id="IPR039903">
    <property type="entry name" value="Zswim2"/>
</dbReference>
<sequence>MYVLSRKLVTQGSRPIAEEYSIVGAHGNLHKVTIANEPRCDCCKGTYGLPCWHVLFILKKILKVPEPLCYQFVLLDVELEWMLTRDIPDNYCQRRSVNEQELCYICQEDLSTNENILTWCKTQCGVNFHRNCVLEWAATKWEDENFPRGQSNIHCAVCRQPWVFTGEELLEAIRTDQNGHIYKGVGGYTNVAKIFGMKELPMSEEGFAELKLELFLEGDEVLMSTLRQMSEAESQVYRRHVLEVDGDRIQCVMIQQLRRKDESDA</sequence>
<dbReference type="Gene3D" id="3.30.40.10">
    <property type="entry name" value="Zinc/RING finger domain, C3HC4 (zinc finger)"/>
    <property type="match status" value="1"/>
</dbReference>
<keyword evidence="1" id="KW-0862">Zinc</keyword>
<proteinExistence type="predicted"/>
<accession>A0A1D9QBL3</accession>
<dbReference type="OrthoDB" id="3560337at2759"/>
<dbReference type="PROSITE" id="PS50089">
    <property type="entry name" value="ZF_RING_2"/>
    <property type="match status" value="1"/>
</dbReference>
<dbReference type="SUPFAM" id="SSF57850">
    <property type="entry name" value="RING/U-box"/>
    <property type="match status" value="1"/>
</dbReference>
<dbReference type="PROSITE" id="PS50966">
    <property type="entry name" value="ZF_SWIM"/>
    <property type="match status" value="1"/>
</dbReference>
<dbReference type="PANTHER" id="PTHR21540:SF0">
    <property type="entry name" value="PHD FAMILY PROTEIN"/>
    <property type="match status" value="1"/>
</dbReference>
<evidence type="ECO:0000256" key="1">
    <source>
        <dbReference type="PROSITE-ProRule" id="PRU00175"/>
    </source>
</evidence>